<dbReference type="InterPro" id="IPR012340">
    <property type="entry name" value="NA-bd_OB-fold"/>
</dbReference>
<sequence length="495" mass="56272">MSREILTVVETVSNEKGLNPEDIFEAIEEALVVSTKKRVYTEQPEVAVRVEIDRETGDYDTYRYWTVVADEDHEMPACQLAISDLDENEWSIGDIKEEQIESIEFGRIAATQAKQVIIQKIREAERALTADAFEPRIGEMMYGEVKKQTRDGYIIDLGDNAEGYLSRDQMLPREQLRVKSRINAILYHVNRDNRGAQLLLSRTSPDMLVALMNKEVPEINEQIIEIRDVARQPGVRAKISVKTNDHRIDPVGACIGMRGTRIQAVQSELDGERIDVIVWSDDPAQYIISALEPADVNSIILDEDAKTADIIFTANDQLARAIGAQGQNVRLASELTGYKLNMMLEEEYLERQQNETKAYLELFYNRLEVDEDLAQALVDVGFTSIEEVAYVPAETFYDIEGLDDDAIEMIQERAKEVVIADELVKQQNMKEPSKELLTMDGMTTDWAYKLAQRDIITLDDLAEQAVFDLEDIEGLDDKTAGELIMKARESWFNEE</sequence>
<keyword evidence="1 7" id="KW-0806">Transcription termination</keyword>
<dbReference type="Gene3D" id="3.30.300.20">
    <property type="match status" value="2"/>
</dbReference>
<dbReference type="InterPro" id="IPR009019">
    <property type="entry name" value="KH_sf_prok-type"/>
</dbReference>
<dbReference type="InterPro" id="IPR010213">
    <property type="entry name" value="TF_NusA"/>
</dbReference>
<dbReference type="OrthoDB" id="9807233at2"/>
<dbReference type="SUPFAM" id="SSF50249">
    <property type="entry name" value="Nucleic acid-binding proteins"/>
    <property type="match status" value="1"/>
</dbReference>
<dbReference type="PANTHER" id="PTHR22648">
    <property type="entry name" value="TRANSCRIPTION TERMINATION FACTOR NUSA"/>
    <property type="match status" value="1"/>
</dbReference>
<dbReference type="Gene3D" id="2.40.50.140">
    <property type="entry name" value="Nucleic acid-binding proteins"/>
    <property type="match status" value="1"/>
</dbReference>
<keyword evidence="5 7" id="KW-0805">Transcription regulation</keyword>
<dbReference type="CDD" id="cd22529">
    <property type="entry name" value="KH-II_NusA_rpt2"/>
    <property type="match status" value="1"/>
</dbReference>
<dbReference type="SMART" id="SM00316">
    <property type="entry name" value="S1"/>
    <property type="match status" value="1"/>
</dbReference>
<dbReference type="SUPFAM" id="SSF69705">
    <property type="entry name" value="Transcription factor NusA, N-terminal domain"/>
    <property type="match status" value="1"/>
</dbReference>
<dbReference type="Gene3D" id="1.10.150.20">
    <property type="entry name" value="5' to 3' exonuclease, C-terminal subdomain"/>
    <property type="match status" value="2"/>
</dbReference>
<comment type="function">
    <text evidence="7">Participates in both transcription termination and antitermination.</text>
</comment>
<feature type="domain" description="S1 motif" evidence="8">
    <location>
        <begin position="138"/>
        <end position="203"/>
    </location>
</feature>
<dbReference type="HAMAP" id="MF_00945_B">
    <property type="entry name" value="NusA_B"/>
    <property type="match status" value="1"/>
</dbReference>
<evidence type="ECO:0000256" key="3">
    <source>
        <dbReference type="ARBA" id="ARBA00022814"/>
    </source>
</evidence>
<comment type="subunit">
    <text evidence="7">Monomer. Binds directly to the core enzyme of the DNA-dependent RNA polymerase and to nascent RNA.</text>
</comment>
<dbReference type="InterPro" id="IPR010214">
    <property type="entry name" value="Tscrpt_termin_fac_NusA_C_rpt"/>
</dbReference>
<dbReference type="Proteomes" id="UP000188169">
    <property type="component" value="Unassembled WGS sequence"/>
</dbReference>
<dbReference type="InterPro" id="IPR058582">
    <property type="entry name" value="KH_NusA_2nd"/>
</dbReference>
<dbReference type="InterPro" id="IPR025249">
    <property type="entry name" value="TF_NusA_KH_1st"/>
</dbReference>
<dbReference type="CDD" id="cd02134">
    <property type="entry name" value="KH-II_NusA_rpt1"/>
    <property type="match status" value="1"/>
</dbReference>
<organism evidence="9 10">
    <name type="scientific">Psychrobacter pasteurii</name>
    <dbReference type="NCBI Taxonomy" id="1945520"/>
    <lineage>
        <taxon>Bacteria</taxon>
        <taxon>Pseudomonadati</taxon>
        <taxon>Pseudomonadota</taxon>
        <taxon>Gammaproteobacteria</taxon>
        <taxon>Moraxellales</taxon>
        <taxon>Moraxellaceae</taxon>
        <taxon>Psychrobacter</taxon>
    </lineage>
</organism>
<dbReference type="FunFam" id="3.30.300.20:FF:000005">
    <property type="entry name" value="Transcription termination/antitermination protein NusA"/>
    <property type="match status" value="1"/>
</dbReference>
<dbReference type="CDD" id="cd04455">
    <property type="entry name" value="S1_NusA"/>
    <property type="match status" value="1"/>
</dbReference>
<evidence type="ECO:0000256" key="4">
    <source>
        <dbReference type="ARBA" id="ARBA00022884"/>
    </source>
</evidence>
<dbReference type="AlphaFoldDB" id="A0A1R4EEJ2"/>
<dbReference type="InterPro" id="IPR030842">
    <property type="entry name" value="TF_NusA_bacterial"/>
</dbReference>
<dbReference type="GO" id="GO:0000166">
    <property type="term" value="F:nucleotide binding"/>
    <property type="evidence" value="ECO:0007669"/>
    <property type="project" value="InterPro"/>
</dbReference>
<dbReference type="Pfam" id="PF13184">
    <property type="entry name" value="KH_NusA_1st"/>
    <property type="match status" value="1"/>
</dbReference>
<dbReference type="Gene3D" id="3.30.1480.10">
    <property type="entry name" value="NusA, N-terminal domain"/>
    <property type="match status" value="1"/>
</dbReference>
<comment type="subcellular location">
    <subcellularLocation>
        <location evidence="7">Cytoplasm</location>
    </subcellularLocation>
</comment>
<dbReference type="FunFam" id="3.30.300.20:FF:000002">
    <property type="entry name" value="Transcription termination/antitermination protein NusA"/>
    <property type="match status" value="1"/>
</dbReference>
<dbReference type="InterPro" id="IPR015946">
    <property type="entry name" value="KH_dom-like_a/b"/>
</dbReference>
<dbReference type="STRING" id="1945520.A1019T_00882"/>
<dbReference type="GO" id="GO:0003700">
    <property type="term" value="F:DNA-binding transcription factor activity"/>
    <property type="evidence" value="ECO:0007669"/>
    <property type="project" value="InterPro"/>
</dbReference>
<dbReference type="GO" id="GO:0005829">
    <property type="term" value="C:cytosol"/>
    <property type="evidence" value="ECO:0007669"/>
    <property type="project" value="TreeGrafter"/>
</dbReference>
<dbReference type="SUPFAM" id="SSF47794">
    <property type="entry name" value="Rad51 N-terminal domain-like"/>
    <property type="match status" value="2"/>
</dbReference>
<keyword evidence="6 7" id="KW-0804">Transcription</keyword>
<evidence type="ECO:0000256" key="2">
    <source>
        <dbReference type="ARBA" id="ARBA00022490"/>
    </source>
</evidence>
<dbReference type="EMBL" id="FUGD01000065">
    <property type="protein sequence ID" value="SJM36915.1"/>
    <property type="molecule type" value="Genomic_DNA"/>
</dbReference>
<gene>
    <name evidence="7" type="primary">nusA</name>
    <name evidence="9" type="ORF">A1019T_00882</name>
</gene>
<evidence type="ECO:0000313" key="9">
    <source>
        <dbReference type="EMBL" id="SJM36915.1"/>
    </source>
</evidence>
<evidence type="ECO:0000256" key="7">
    <source>
        <dbReference type="HAMAP-Rule" id="MF_00945"/>
    </source>
</evidence>
<reference evidence="10" key="1">
    <citation type="submission" date="2017-02" db="EMBL/GenBank/DDBJ databases">
        <authorList>
            <person name="Mornico D."/>
        </authorList>
    </citation>
    <scope>NUCLEOTIDE SEQUENCE [LARGE SCALE GENOMIC DNA]</scope>
</reference>
<evidence type="ECO:0000256" key="6">
    <source>
        <dbReference type="ARBA" id="ARBA00023163"/>
    </source>
</evidence>
<dbReference type="GO" id="GO:0006353">
    <property type="term" value="P:DNA-templated transcription termination"/>
    <property type="evidence" value="ECO:0007669"/>
    <property type="project" value="UniProtKB-UniRule"/>
</dbReference>
<name>A0A1R4EEJ2_9GAMM</name>
<keyword evidence="4 7" id="KW-0694">RNA-binding</keyword>
<evidence type="ECO:0000256" key="5">
    <source>
        <dbReference type="ARBA" id="ARBA00023015"/>
    </source>
</evidence>
<proteinExistence type="inferred from homology"/>
<protein>
    <recommendedName>
        <fullName evidence="7">Transcription termination/antitermination protein NusA</fullName>
    </recommendedName>
</protein>
<dbReference type="Pfam" id="PF08529">
    <property type="entry name" value="NusA_N"/>
    <property type="match status" value="1"/>
</dbReference>
<dbReference type="PANTHER" id="PTHR22648:SF0">
    <property type="entry name" value="TRANSCRIPTION TERMINATION_ANTITERMINATION PROTEIN NUSA"/>
    <property type="match status" value="1"/>
</dbReference>
<dbReference type="InterPro" id="IPR013735">
    <property type="entry name" value="TF_NusA_N"/>
</dbReference>
<keyword evidence="3 7" id="KW-0889">Transcription antitermination</keyword>
<dbReference type="InterPro" id="IPR010995">
    <property type="entry name" value="DNA_repair_Rad51/TF_NusA_a-hlx"/>
</dbReference>
<dbReference type="Pfam" id="PF14520">
    <property type="entry name" value="HHH_5"/>
    <property type="match status" value="1"/>
</dbReference>
<evidence type="ECO:0000259" key="8">
    <source>
        <dbReference type="PROSITE" id="PS50126"/>
    </source>
</evidence>
<dbReference type="PROSITE" id="PS50126">
    <property type="entry name" value="S1"/>
    <property type="match status" value="1"/>
</dbReference>
<comment type="similarity">
    <text evidence="7">Belongs to the NusA family.</text>
</comment>
<accession>A0A1R4EEJ2</accession>
<dbReference type="NCBIfam" id="TIGR01954">
    <property type="entry name" value="nusA_Cterm_rpt"/>
    <property type="match status" value="1"/>
</dbReference>
<dbReference type="Pfam" id="PF26594">
    <property type="entry name" value="KH_NusA_2nd"/>
    <property type="match status" value="1"/>
</dbReference>
<dbReference type="SUPFAM" id="SSF54814">
    <property type="entry name" value="Prokaryotic type KH domain (KH-domain type II)"/>
    <property type="match status" value="2"/>
</dbReference>
<keyword evidence="10" id="KW-1185">Reference proteome</keyword>
<evidence type="ECO:0000313" key="10">
    <source>
        <dbReference type="Proteomes" id="UP000188169"/>
    </source>
</evidence>
<evidence type="ECO:0000256" key="1">
    <source>
        <dbReference type="ARBA" id="ARBA00022472"/>
    </source>
</evidence>
<dbReference type="NCBIfam" id="TIGR01953">
    <property type="entry name" value="NusA"/>
    <property type="match status" value="1"/>
</dbReference>
<dbReference type="RefSeq" id="WP_077448306.1">
    <property type="nucleotide sequence ID" value="NZ_FUGD01000065.1"/>
</dbReference>
<dbReference type="GO" id="GO:0031564">
    <property type="term" value="P:transcription antitermination"/>
    <property type="evidence" value="ECO:0007669"/>
    <property type="project" value="UniProtKB-UniRule"/>
</dbReference>
<dbReference type="GO" id="GO:0003723">
    <property type="term" value="F:RNA binding"/>
    <property type="evidence" value="ECO:0007669"/>
    <property type="project" value="UniProtKB-UniRule"/>
</dbReference>
<dbReference type="InterPro" id="IPR036555">
    <property type="entry name" value="NusA_N_sf"/>
</dbReference>
<keyword evidence="2 7" id="KW-0963">Cytoplasm</keyword>
<dbReference type="InterPro" id="IPR003029">
    <property type="entry name" value="S1_domain"/>
</dbReference>